<keyword evidence="2" id="KW-1185">Reference proteome</keyword>
<dbReference type="EMBL" id="NMUQ01000002">
    <property type="protein sequence ID" value="OXM14027.1"/>
    <property type="molecule type" value="Genomic_DNA"/>
</dbReference>
<dbReference type="OrthoDB" id="2677462at2"/>
<evidence type="ECO:0000313" key="1">
    <source>
        <dbReference type="EMBL" id="OXM14027.1"/>
    </source>
</evidence>
<comment type="caution">
    <text evidence="1">The sequence shown here is derived from an EMBL/GenBank/DDBJ whole genome shotgun (WGS) entry which is preliminary data.</text>
</comment>
<organism evidence="1 2">
    <name type="scientific">Paenibacillus herberti</name>
    <dbReference type="NCBI Taxonomy" id="1619309"/>
    <lineage>
        <taxon>Bacteria</taxon>
        <taxon>Bacillati</taxon>
        <taxon>Bacillota</taxon>
        <taxon>Bacilli</taxon>
        <taxon>Bacillales</taxon>
        <taxon>Paenibacillaceae</taxon>
        <taxon>Paenibacillus</taxon>
    </lineage>
</organism>
<name>A0A229NVW8_9BACL</name>
<dbReference type="Proteomes" id="UP000215145">
    <property type="component" value="Unassembled WGS sequence"/>
</dbReference>
<reference evidence="1 2" key="1">
    <citation type="submission" date="2017-07" db="EMBL/GenBank/DDBJ databases">
        <title>Paenibacillus herberti R33 genome sequencing and assembly.</title>
        <authorList>
            <person name="Su W."/>
        </authorList>
    </citation>
    <scope>NUCLEOTIDE SEQUENCE [LARGE SCALE GENOMIC DNA]</scope>
    <source>
        <strain evidence="1 2">R33</strain>
    </source>
</reference>
<protein>
    <submittedName>
        <fullName evidence="1">Uncharacterized protein</fullName>
    </submittedName>
</protein>
<dbReference type="RefSeq" id="WP_089524850.1">
    <property type="nucleotide sequence ID" value="NZ_NMUQ01000002.1"/>
</dbReference>
<sequence>MSLQERLVGGLDASRLRSARSPSTHSAELEAACSSASALLGAPIILDSSERKLPEAEIQFITNELLAPEWSTDEMMVTSEGLDVEELLVVEDLLSHQELHMPDRRIRRIDLFISRTGSMSIRGSGDYLVALHIYAGSSLYRSVVTMPYSEAPSDWESWGSWFNSFVGVPSDEAMSVLYYDAEWISDQRDRMLRKALEPASREPMPFPATAFWRRNYLIESSDIHIQLSM</sequence>
<evidence type="ECO:0000313" key="2">
    <source>
        <dbReference type="Proteomes" id="UP000215145"/>
    </source>
</evidence>
<proteinExistence type="predicted"/>
<dbReference type="AlphaFoldDB" id="A0A229NVW8"/>
<gene>
    <name evidence="1" type="ORF">CGZ75_13615</name>
</gene>
<accession>A0A229NVW8</accession>